<reference evidence="5" key="1">
    <citation type="submission" date="2025-08" db="UniProtKB">
        <authorList>
            <consortium name="Ensembl"/>
        </authorList>
    </citation>
    <scope>IDENTIFICATION</scope>
</reference>
<comment type="similarity">
    <text evidence="1">Belongs to the CoaE family.</text>
</comment>
<organism evidence="5 6">
    <name type="scientific">Ficedula albicollis</name>
    <name type="common">Collared flycatcher</name>
    <name type="synonym">Muscicapa albicollis</name>
    <dbReference type="NCBI Taxonomy" id="59894"/>
    <lineage>
        <taxon>Eukaryota</taxon>
        <taxon>Metazoa</taxon>
        <taxon>Chordata</taxon>
        <taxon>Craniata</taxon>
        <taxon>Vertebrata</taxon>
        <taxon>Euteleostomi</taxon>
        <taxon>Archelosauria</taxon>
        <taxon>Archosauria</taxon>
        <taxon>Dinosauria</taxon>
        <taxon>Saurischia</taxon>
        <taxon>Theropoda</taxon>
        <taxon>Coelurosauria</taxon>
        <taxon>Aves</taxon>
        <taxon>Neognathae</taxon>
        <taxon>Neoaves</taxon>
        <taxon>Telluraves</taxon>
        <taxon>Australaves</taxon>
        <taxon>Passeriformes</taxon>
        <taxon>Muscicapidae</taxon>
        <taxon>Ficedula</taxon>
    </lineage>
</organism>
<dbReference type="InterPro" id="IPR001977">
    <property type="entry name" value="Depp_CoAkinase"/>
</dbReference>
<dbReference type="STRING" id="59894.ENSFALP00000009822"/>
<reference evidence="5" key="2">
    <citation type="submission" date="2025-09" db="UniProtKB">
        <authorList>
            <consortium name="Ensembl"/>
        </authorList>
    </citation>
    <scope>IDENTIFICATION</scope>
</reference>
<evidence type="ECO:0000313" key="6">
    <source>
        <dbReference type="Proteomes" id="UP000016665"/>
    </source>
</evidence>
<evidence type="ECO:0000256" key="1">
    <source>
        <dbReference type="ARBA" id="ARBA00009018"/>
    </source>
</evidence>
<proteinExistence type="inferred from homology"/>
<keyword evidence="3" id="KW-0067">ATP-binding</keyword>
<dbReference type="CDD" id="cd02022">
    <property type="entry name" value="DPCK"/>
    <property type="match status" value="1"/>
</dbReference>
<dbReference type="GO" id="GO:0005737">
    <property type="term" value="C:cytoplasm"/>
    <property type="evidence" value="ECO:0007669"/>
    <property type="project" value="UniProtKB-ARBA"/>
</dbReference>
<dbReference type="GO" id="GO:0004140">
    <property type="term" value="F:dephospho-CoA kinase activity"/>
    <property type="evidence" value="ECO:0007669"/>
    <property type="project" value="InterPro"/>
</dbReference>
<dbReference type="eggNOG" id="KOG3220">
    <property type="taxonomic scope" value="Eukaryota"/>
</dbReference>
<evidence type="ECO:0000256" key="4">
    <source>
        <dbReference type="ARBA" id="ARBA00044157"/>
    </source>
</evidence>
<evidence type="ECO:0000313" key="5">
    <source>
        <dbReference type="Ensembl" id="ENSFALP00000009822.2"/>
    </source>
</evidence>
<accession>U3K468</accession>
<dbReference type="PANTHER" id="PTHR10695:SF46">
    <property type="entry name" value="BIFUNCTIONAL COENZYME A SYNTHASE-RELATED"/>
    <property type="match status" value="1"/>
</dbReference>
<dbReference type="GO" id="GO:0015937">
    <property type="term" value="P:coenzyme A biosynthetic process"/>
    <property type="evidence" value="ECO:0007669"/>
    <property type="project" value="InterPro"/>
</dbReference>
<gene>
    <name evidence="5" type="primary">DCAKD</name>
</gene>
<dbReference type="Gene3D" id="3.40.50.300">
    <property type="entry name" value="P-loop containing nucleotide triphosphate hydrolases"/>
    <property type="match status" value="1"/>
</dbReference>
<dbReference type="Pfam" id="PF01121">
    <property type="entry name" value="CoaE"/>
    <property type="match status" value="1"/>
</dbReference>
<name>U3K468_FICAL</name>
<dbReference type="SUPFAM" id="SSF52540">
    <property type="entry name" value="P-loop containing nucleoside triphosphate hydrolases"/>
    <property type="match status" value="1"/>
</dbReference>
<dbReference type="HAMAP" id="MF_00376">
    <property type="entry name" value="Dephospho_CoA_kinase"/>
    <property type="match status" value="1"/>
</dbReference>
<evidence type="ECO:0000256" key="3">
    <source>
        <dbReference type="ARBA" id="ARBA00022840"/>
    </source>
</evidence>
<keyword evidence="6" id="KW-1185">Reference proteome</keyword>
<keyword evidence="2" id="KW-0547">Nucleotide-binding</keyword>
<dbReference type="PROSITE" id="PS51219">
    <property type="entry name" value="DPCK"/>
    <property type="match status" value="1"/>
</dbReference>
<dbReference type="AlphaFoldDB" id="U3K468"/>
<protein>
    <recommendedName>
        <fullName evidence="4">Dephospho-CoA kinase domain-containing protein</fullName>
    </recommendedName>
</protein>
<dbReference type="GeneTree" id="ENSGT00550000075038"/>
<dbReference type="InterPro" id="IPR027417">
    <property type="entry name" value="P-loop_NTPase"/>
</dbReference>
<dbReference type="Ensembl" id="ENSFALT00000009862.2">
    <property type="protein sequence ID" value="ENSFALP00000009822.2"/>
    <property type="gene ID" value="ENSFALG00000009421.2"/>
</dbReference>
<sequence length="308" mass="34355">MFLVGLSGGIASGKSTVVAVLRELGCAVIDADVIARQVVQPHSKAHQQILQHFGTEILLENGEINREALGNIIFSQPEKRRLLNSITHPEIMKEMLKQVLKYFVLGYHYVILDIPLLFETRGLTRFMKYTVLVYCDPPTQLARLMKRNGLGVAEAEARISSQLPLDEKRKWATHVIDNCGDRESTRRQVLRLHAHLEDSLHFLWARLAVGAAGQAGLYLVQTHFLLFELPSAAVSRWESRAWARRVLGLHFCFNKTLNSSCSASRGCSRGSSQPAPSLFLCRGTAALCKVQHTQEELPAAPAFPSKHP</sequence>
<evidence type="ECO:0000256" key="2">
    <source>
        <dbReference type="ARBA" id="ARBA00022741"/>
    </source>
</evidence>
<dbReference type="HOGENOM" id="CLU_057180_0_0_1"/>
<dbReference type="NCBIfam" id="TIGR00152">
    <property type="entry name" value="dephospho-CoA kinase"/>
    <property type="match status" value="1"/>
</dbReference>
<dbReference type="PANTHER" id="PTHR10695">
    <property type="entry name" value="DEPHOSPHO-COA KINASE-RELATED"/>
    <property type="match status" value="1"/>
</dbReference>
<dbReference type="FunFam" id="3.40.50.300:FF:000485">
    <property type="entry name" value="Dephospho-CoA kinase CAB5"/>
    <property type="match status" value="1"/>
</dbReference>
<dbReference type="GO" id="GO:0005524">
    <property type="term" value="F:ATP binding"/>
    <property type="evidence" value="ECO:0007669"/>
    <property type="project" value="UniProtKB-KW"/>
</dbReference>
<dbReference type="Proteomes" id="UP000016665">
    <property type="component" value="Unplaced"/>
</dbReference>